<dbReference type="Gene3D" id="3.30.70.640">
    <property type="entry name" value="Molybdopterin cofactor biosynthesis C (MoaC) domain"/>
    <property type="match status" value="1"/>
</dbReference>
<dbReference type="GO" id="GO:0061799">
    <property type="term" value="F:cyclic pyranopterin monophosphate synthase activity"/>
    <property type="evidence" value="ECO:0007669"/>
    <property type="project" value="UniProtKB-UniRule"/>
</dbReference>
<feature type="active site" evidence="6">
    <location>
        <position position="291"/>
    </location>
</feature>
<dbReference type="NCBIfam" id="TIGR00581">
    <property type="entry name" value="moaC"/>
    <property type="match status" value="1"/>
</dbReference>
<dbReference type="CDD" id="cd01420">
    <property type="entry name" value="MoaC_PE"/>
    <property type="match status" value="1"/>
</dbReference>
<dbReference type="InterPro" id="IPR047594">
    <property type="entry name" value="MoaC_bact/euk"/>
</dbReference>
<evidence type="ECO:0000259" key="7">
    <source>
        <dbReference type="Pfam" id="PF01967"/>
    </source>
</evidence>
<dbReference type="Gene3D" id="3.40.50.300">
    <property type="entry name" value="P-loop containing nucleotide triphosphate hydrolases"/>
    <property type="match status" value="1"/>
</dbReference>
<evidence type="ECO:0000313" key="9">
    <source>
        <dbReference type="EMBL" id="APU46675.1"/>
    </source>
</evidence>
<dbReference type="EC" id="4.6.1.17" evidence="3 6"/>
<evidence type="ECO:0000256" key="2">
    <source>
        <dbReference type="ARBA" id="ARBA00005046"/>
    </source>
</evidence>
<dbReference type="InterPro" id="IPR002820">
    <property type="entry name" value="Mopterin_CF_biosynth-C_dom"/>
</dbReference>
<dbReference type="Proteomes" id="UP000185427">
    <property type="component" value="Chromosome"/>
</dbReference>
<comment type="subunit">
    <text evidence="6">Homohexamer; trimer of dimers.</text>
</comment>
<name>A0A1L7GX39_LIMFE</name>
<keyword evidence="4 6" id="KW-0501">Molybdenum cofactor biosynthesis</keyword>
<evidence type="ECO:0000259" key="8">
    <source>
        <dbReference type="Pfam" id="PF03205"/>
    </source>
</evidence>
<feature type="binding site" evidence="6">
    <location>
        <begin position="239"/>
        <end position="241"/>
    </location>
    <ligand>
        <name>substrate</name>
    </ligand>
</feature>
<dbReference type="GO" id="GO:0006777">
    <property type="term" value="P:Mo-molybdopterin cofactor biosynthetic process"/>
    <property type="evidence" value="ECO:0007669"/>
    <property type="project" value="UniProtKB-UniRule"/>
</dbReference>
<protein>
    <recommendedName>
        <fullName evidence="3 6">Cyclic pyranopterin monophosphate synthase</fullName>
        <ecNumber evidence="3 6">4.6.1.17</ecNumber>
    </recommendedName>
    <alternativeName>
        <fullName evidence="6">Molybdenum cofactor biosynthesis protein C</fullName>
    </alternativeName>
</protein>
<dbReference type="OrthoDB" id="9794429at2"/>
<feature type="domain" description="Molybdopterin-guanine dinucleotide biosynthesis protein B (MobB)" evidence="8">
    <location>
        <begin position="5"/>
        <end position="112"/>
    </location>
</feature>
<evidence type="ECO:0000256" key="1">
    <source>
        <dbReference type="ARBA" id="ARBA00001637"/>
    </source>
</evidence>
<dbReference type="UniPathway" id="UPA00344"/>
<feature type="domain" description="Molybdopterin cofactor biosynthesis C (MoaC)" evidence="7">
    <location>
        <begin position="179"/>
        <end position="313"/>
    </location>
</feature>
<dbReference type="PANTHER" id="PTHR40072">
    <property type="entry name" value="MOLYBDOPTERIN-GUANINE DINUCLEOTIDE BIOSYNTHESIS ADAPTER PROTEIN-RELATED"/>
    <property type="match status" value="1"/>
</dbReference>
<dbReference type="Pfam" id="PF01967">
    <property type="entry name" value="MoaC"/>
    <property type="match status" value="1"/>
</dbReference>
<gene>
    <name evidence="6" type="primary">moaC</name>
    <name evidence="9" type="ORF">BUW47_09780</name>
</gene>
<feature type="binding site" evidence="6">
    <location>
        <begin position="276"/>
        <end position="277"/>
    </location>
    <ligand>
        <name>substrate</name>
    </ligand>
</feature>
<dbReference type="SUPFAM" id="SSF55040">
    <property type="entry name" value="Molybdenum cofactor biosynthesis protein C, MoaC"/>
    <property type="match status" value="1"/>
</dbReference>
<dbReference type="AlphaFoldDB" id="A0A1L7GX39"/>
<dbReference type="HAMAP" id="MF_01224_B">
    <property type="entry name" value="MoaC_B"/>
    <property type="match status" value="1"/>
</dbReference>
<evidence type="ECO:0000256" key="3">
    <source>
        <dbReference type="ARBA" id="ARBA00012575"/>
    </source>
</evidence>
<dbReference type="NCBIfam" id="NF006870">
    <property type="entry name" value="PRK09364.1"/>
    <property type="match status" value="1"/>
</dbReference>
<evidence type="ECO:0000256" key="5">
    <source>
        <dbReference type="ARBA" id="ARBA00023239"/>
    </source>
</evidence>
<dbReference type="InterPro" id="IPR027417">
    <property type="entry name" value="P-loop_NTPase"/>
</dbReference>
<comment type="similarity">
    <text evidence="6">Belongs to the MoaC family.</text>
</comment>
<reference evidence="9 10" key="1">
    <citation type="submission" date="2016-12" db="EMBL/GenBank/DDBJ databases">
        <title>Complete Genome Sequence of Lactobacillus fermentum Strain SNUV175, a Probiotic for Treatment of Bacterial Vaginosis.</title>
        <authorList>
            <person name="Lee S."/>
            <person name="You H.J."/>
            <person name="Kwon B."/>
            <person name="Ko G."/>
        </authorList>
    </citation>
    <scope>NUCLEOTIDE SEQUENCE [LARGE SCALE GENOMIC DNA]</scope>
    <source>
        <strain evidence="9 10">SNUV175</strain>
    </source>
</reference>
<dbReference type="PANTHER" id="PTHR40072:SF1">
    <property type="entry name" value="MOLYBDOPTERIN-GUANINE DINUCLEOTIDE BIOSYNTHESIS ADAPTER PROTEIN"/>
    <property type="match status" value="1"/>
</dbReference>
<dbReference type="Pfam" id="PF03205">
    <property type="entry name" value="MobB"/>
    <property type="match status" value="1"/>
</dbReference>
<organism evidence="9 10">
    <name type="scientific">Limosilactobacillus fermentum</name>
    <name type="common">Lactobacillus fermentum</name>
    <dbReference type="NCBI Taxonomy" id="1613"/>
    <lineage>
        <taxon>Bacteria</taxon>
        <taxon>Bacillati</taxon>
        <taxon>Bacillota</taxon>
        <taxon>Bacilli</taxon>
        <taxon>Lactobacillales</taxon>
        <taxon>Lactobacillaceae</taxon>
        <taxon>Limosilactobacillus</taxon>
    </lineage>
</organism>
<keyword evidence="5 6" id="KW-0456">Lyase</keyword>
<proteinExistence type="inferred from homology"/>
<dbReference type="EMBL" id="CP019030">
    <property type="protein sequence ID" value="APU46675.1"/>
    <property type="molecule type" value="Genomic_DNA"/>
</dbReference>
<dbReference type="InterPro" id="IPR036522">
    <property type="entry name" value="MoaC_sf"/>
</dbReference>
<dbReference type="InterPro" id="IPR004435">
    <property type="entry name" value="MobB_dom"/>
</dbReference>
<comment type="pathway">
    <text evidence="2 6">Cofactor biosynthesis; molybdopterin biosynthesis.</text>
</comment>
<dbReference type="InterPro" id="IPR023045">
    <property type="entry name" value="MoaC"/>
</dbReference>
<evidence type="ECO:0000256" key="6">
    <source>
        <dbReference type="HAMAP-Rule" id="MF_01224"/>
    </source>
</evidence>
<comment type="catalytic activity">
    <reaction evidence="1 6">
        <text>(8S)-3',8-cyclo-7,8-dihydroguanosine 5'-triphosphate = cyclic pyranopterin phosphate + diphosphate</text>
        <dbReference type="Rhea" id="RHEA:49580"/>
        <dbReference type="ChEBI" id="CHEBI:33019"/>
        <dbReference type="ChEBI" id="CHEBI:59648"/>
        <dbReference type="ChEBI" id="CHEBI:131766"/>
        <dbReference type="EC" id="4.6.1.17"/>
    </reaction>
</comment>
<sequence>MALTIQVVGHKKTGKTLVTAGLIKRLTRAGLSVAAIKHDAHDGNIDQPGTDSDRLYQAGANQVVFQSRQGSFQRSRTPQPLANLVDQFQQTADVVVIEGHKAAHYPKLILLAPGESRSDWAGFNALAFGALAQQAGADLIGAPTITDWLFNYVITHYQKEETQMSDPLTHFNDQNRAKMVDVTAKQVTARTATATGTIRMQPATLDRIHAGTMKKGDVLAVAQVAGIMAAKQTSNLIPMCHLIPLTGIDIHFTDNNQDTITATATVKTKHVTGVEIEALLAVQTTLLTIYDMCKAIDRGMVIDNVHLVEKDGGKSGHFQFGEAPESQA</sequence>
<dbReference type="InterPro" id="IPR052539">
    <property type="entry name" value="MGD_biosynthesis_adapter"/>
</dbReference>
<evidence type="ECO:0000313" key="10">
    <source>
        <dbReference type="Proteomes" id="UP000185427"/>
    </source>
</evidence>
<dbReference type="SUPFAM" id="SSF52540">
    <property type="entry name" value="P-loop containing nucleoside triphosphate hydrolases"/>
    <property type="match status" value="1"/>
</dbReference>
<dbReference type="GO" id="GO:0005525">
    <property type="term" value="F:GTP binding"/>
    <property type="evidence" value="ECO:0007669"/>
    <property type="project" value="InterPro"/>
</dbReference>
<dbReference type="NCBIfam" id="TIGR00176">
    <property type="entry name" value="mobB"/>
    <property type="match status" value="1"/>
</dbReference>
<evidence type="ECO:0000256" key="4">
    <source>
        <dbReference type="ARBA" id="ARBA00023150"/>
    </source>
</evidence>
<comment type="function">
    <text evidence="6">Catalyzes the conversion of (8S)-3',8-cyclo-7,8-dihydroguanosine 5'-triphosphate to cyclic pyranopterin monophosphate (cPMP).</text>
</comment>
<accession>A0A1L7GX39</accession>